<evidence type="ECO:0000313" key="2">
    <source>
        <dbReference type="Proteomes" id="UP001148838"/>
    </source>
</evidence>
<evidence type="ECO:0000313" key="1">
    <source>
        <dbReference type="EMBL" id="KAJ4432452.1"/>
    </source>
</evidence>
<comment type="caution">
    <text evidence="1">The sequence shown here is derived from an EMBL/GenBank/DDBJ whole genome shotgun (WGS) entry which is preliminary data.</text>
</comment>
<dbReference type="EMBL" id="JAJSOF020000029">
    <property type="protein sequence ID" value="KAJ4432452.1"/>
    <property type="molecule type" value="Genomic_DNA"/>
</dbReference>
<accession>A0ABQ8SFH8</accession>
<sequence length="166" mass="18113">MAGLCEGGNEPPGSLKARKELCCLIRRCPKKGSCVLNRDPGPQRRLFASHCIWWNKEEPAVIYPGTAPRYTQPPIKLSTGSFPGVKGGQSVVPTTPPHSSAEVMESMGLYLHAPKCLHGKDKVCTVQISLKDLCEGSVVAFQEKQRKESEFFLTLITNPDTGSVCQ</sequence>
<proteinExistence type="predicted"/>
<keyword evidence="2" id="KW-1185">Reference proteome</keyword>
<organism evidence="1 2">
    <name type="scientific">Periplaneta americana</name>
    <name type="common">American cockroach</name>
    <name type="synonym">Blatta americana</name>
    <dbReference type="NCBI Taxonomy" id="6978"/>
    <lineage>
        <taxon>Eukaryota</taxon>
        <taxon>Metazoa</taxon>
        <taxon>Ecdysozoa</taxon>
        <taxon>Arthropoda</taxon>
        <taxon>Hexapoda</taxon>
        <taxon>Insecta</taxon>
        <taxon>Pterygota</taxon>
        <taxon>Neoptera</taxon>
        <taxon>Polyneoptera</taxon>
        <taxon>Dictyoptera</taxon>
        <taxon>Blattodea</taxon>
        <taxon>Blattoidea</taxon>
        <taxon>Blattidae</taxon>
        <taxon>Blattinae</taxon>
        <taxon>Periplaneta</taxon>
    </lineage>
</organism>
<protein>
    <submittedName>
        <fullName evidence="1">Uncharacterized protein</fullName>
    </submittedName>
</protein>
<dbReference type="Proteomes" id="UP001148838">
    <property type="component" value="Unassembled WGS sequence"/>
</dbReference>
<gene>
    <name evidence="1" type="ORF">ANN_21071</name>
</gene>
<reference evidence="1 2" key="1">
    <citation type="journal article" date="2022" name="Allergy">
        <title>Genome assembly and annotation of Periplaneta americana reveal a comprehensive cockroach allergen profile.</title>
        <authorList>
            <person name="Wang L."/>
            <person name="Xiong Q."/>
            <person name="Saelim N."/>
            <person name="Wang L."/>
            <person name="Nong W."/>
            <person name="Wan A.T."/>
            <person name="Shi M."/>
            <person name="Liu X."/>
            <person name="Cao Q."/>
            <person name="Hui J.H.L."/>
            <person name="Sookrung N."/>
            <person name="Leung T.F."/>
            <person name="Tungtrongchitr A."/>
            <person name="Tsui S.K.W."/>
        </authorList>
    </citation>
    <scope>NUCLEOTIDE SEQUENCE [LARGE SCALE GENOMIC DNA]</scope>
    <source>
        <strain evidence="1">PWHHKU_190912</strain>
    </source>
</reference>
<name>A0ABQ8SFH8_PERAM</name>